<evidence type="ECO:0000313" key="2">
    <source>
        <dbReference type="Proteomes" id="UP000001878"/>
    </source>
</evidence>
<organism evidence="1 2">
    <name type="scientific">Lactobacillus phage Lb338-1</name>
    <dbReference type="NCBI Taxonomy" id="2892342"/>
    <lineage>
        <taxon>Viruses</taxon>
        <taxon>Duplodnaviria</taxon>
        <taxon>Heunggongvirae</taxon>
        <taxon>Uroviricota</taxon>
        <taxon>Caudoviricetes</taxon>
        <taxon>Herelleviridae</taxon>
        <taxon>Mooreparkvirus</taxon>
        <taxon>Mooreparkvirus Lb3381</taxon>
    </lineage>
</organism>
<dbReference type="RefSeq" id="YP_002790739.1">
    <property type="nucleotide sequence ID" value="NC_012530.1"/>
</dbReference>
<dbReference type="Proteomes" id="UP000001878">
    <property type="component" value="Segment"/>
</dbReference>
<accession>C1KFH0</accession>
<name>C1KFH0_9CAUD</name>
<evidence type="ECO:0000313" key="1">
    <source>
        <dbReference type="EMBL" id="ACO36981.1"/>
    </source>
</evidence>
<reference evidence="1 2" key="1">
    <citation type="journal article" date="2009" name="Gene">
        <title>Genome of a virulent bacteriophage Lb338-1 that lyses the probiotic Lactobacillus paracasei cheese strain.</title>
        <authorList>
            <person name="Alemayehu D."/>
            <person name="Ross R.P."/>
            <person name="O'Sullivan O."/>
            <person name="Coffey A."/>
            <person name="Stanton C."/>
            <person name="Fitzgerald G.F."/>
            <person name="McAuliffe O."/>
        </authorList>
    </citation>
    <scope>NUCLEOTIDE SEQUENCE [LARGE SCALE GENOMIC DNA]</scope>
    <source>
        <strain evidence="1">Lb338-1</strain>
    </source>
</reference>
<keyword evidence="2" id="KW-1185">Reference proteome</keyword>
<dbReference type="EMBL" id="FJ822135">
    <property type="protein sequence ID" value="ACO36981.1"/>
    <property type="molecule type" value="Genomic_DNA"/>
</dbReference>
<dbReference type="GeneID" id="7750915"/>
<gene>
    <name evidence="1" type="ORF">lb338_phage_60</name>
</gene>
<protein>
    <submittedName>
        <fullName evidence="1">Uncharacterized protein</fullName>
    </submittedName>
</protein>
<dbReference type="KEGG" id="vg:7750915"/>
<sequence length="73" mass="8611">MTNIPSGVKKWIKECQKDRVSLAMALVRAPASRTDVWDFLVPHHLDADQYEDTIDFERANEFAEYWIKELKDK</sequence>
<proteinExistence type="predicted"/>